<name>A0AAN8MT79_9PEZI</name>
<evidence type="ECO:0000256" key="1">
    <source>
        <dbReference type="SAM" id="Phobius"/>
    </source>
</evidence>
<evidence type="ECO:0000313" key="3">
    <source>
        <dbReference type="Proteomes" id="UP001313282"/>
    </source>
</evidence>
<keyword evidence="1" id="KW-1133">Transmembrane helix</keyword>
<accession>A0AAN8MT79</accession>
<reference evidence="2 3" key="1">
    <citation type="submission" date="2019-10" db="EMBL/GenBank/DDBJ databases">
        <authorList>
            <person name="Palmer J.M."/>
        </authorList>
    </citation>
    <scope>NUCLEOTIDE SEQUENCE [LARGE SCALE GENOMIC DNA]</scope>
    <source>
        <strain evidence="2 3">TWF718</strain>
    </source>
</reference>
<sequence>MLDRQISTFQNGINDQRQQFTATVDEQRTQFQVAIDTQRSEFQAAIERMISQQRAEFMTAVDLQRRGFETTIDLQRGQVEVSVQKLVHDTTVRLFAIVLLLPLFHRLINGGPLATWSKSVLWIIFLTINTLLVIDLGLLPEHMCLAVKGAMPNSFL</sequence>
<organism evidence="2 3">
    <name type="scientific">Orbilia javanica</name>
    <dbReference type="NCBI Taxonomy" id="47235"/>
    <lineage>
        <taxon>Eukaryota</taxon>
        <taxon>Fungi</taxon>
        <taxon>Dikarya</taxon>
        <taxon>Ascomycota</taxon>
        <taxon>Pezizomycotina</taxon>
        <taxon>Orbiliomycetes</taxon>
        <taxon>Orbiliales</taxon>
        <taxon>Orbiliaceae</taxon>
        <taxon>Orbilia</taxon>
    </lineage>
</organism>
<dbReference type="AlphaFoldDB" id="A0AAN8MT79"/>
<evidence type="ECO:0000313" key="2">
    <source>
        <dbReference type="EMBL" id="KAK6330743.1"/>
    </source>
</evidence>
<dbReference type="EMBL" id="JAVHNR010000011">
    <property type="protein sequence ID" value="KAK6330743.1"/>
    <property type="molecule type" value="Genomic_DNA"/>
</dbReference>
<feature type="transmembrane region" description="Helical" evidence="1">
    <location>
        <begin position="91"/>
        <end position="108"/>
    </location>
</feature>
<proteinExistence type="predicted"/>
<protein>
    <submittedName>
        <fullName evidence="2">Uncharacterized protein</fullName>
    </submittedName>
</protein>
<keyword evidence="3" id="KW-1185">Reference proteome</keyword>
<comment type="caution">
    <text evidence="2">The sequence shown here is derived from an EMBL/GenBank/DDBJ whole genome shotgun (WGS) entry which is preliminary data.</text>
</comment>
<dbReference type="Proteomes" id="UP001313282">
    <property type="component" value="Unassembled WGS sequence"/>
</dbReference>
<keyword evidence="1" id="KW-0812">Transmembrane</keyword>
<keyword evidence="1" id="KW-0472">Membrane</keyword>
<feature type="transmembrane region" description="Helical" evidence="1">
    <location>
        <begin position="120"/>
        <end position="139"/>
    </location>
</feature>
<gene>
    <name evidence="2" type="ORF">TWF718_002944</name>
</gene>